<keyword evidence="10" id="KW-1185">Reference proteome</keyword>
<organism evidence="9 10">
    <name type="scientific">Henosepilachna vigintioctopunctata</name>
    <dbReference type="NCBI Taxonomy" id="420089"/>
    <lineage>
        <taxon>Eukaryota</taxon>
        <taxon>Metazoa</taxon>
        <taxon>Ecdysozoa</taxon>
        <taxon>Arthropoda</taxon>
        <taxon>Hexapoda</taxon>
        <taxon>Insecta</taxon>
        <taxon>Pterygota</taxon>
        <taxon>Neoptera</taxon>
        <taxon>Endopterygota</taxon>
        <taxon>Coleoptera</taxon>
        <taxon>Polyphaga</taxon>
        <taxon>Cucujiformia</taxon>
        <taxon>Coccinelloidea</taxon>
        <taxon>Coccinellidae</taxon>
        <taxon>Epilachninae</taxon>
        <taxon>Epilachnini</taxon>
        <taxon>Henosepilachna</taxon>
    </lineage>
</organism>
<reference evidence="9 10" key="1">
    <citation type="submission" date="2023-03" db="EMBL/GenBank/DDBJ databases">
        <title>Genome insight into feeding habits of ladybird beetles.</title>
        <authorList>
            <person name="Li H.-S."/>
            <person name="Huang Y.-H."/>
            <person name="Pang H."/>
        </authorList>
    </citation>
    <scope>NUCLEOTIDE SEQUENCE [LARGE SCALE GENOMIC DNA]</scope>
    <source>
        <strain evidence="9">SYSU_2023b</strain>
        <tissue evidence="9">Whole body</tissue>
    </source>
</reference>
<evidence type="ECO:0000313" key="10">
    <source>
        <dbReference type="Proteomes" id="UP001431783"/>
    </source>
</evidence>
<gene>
    <name evidence="9" type="ORF">WA026_017510</name>
</gene>
<dbReference type="PANTHER" id="PTHR43205:SF7">
    <property type="entry name" value="PROSTAGLANDIN REDUCTASE 1"/>
    <property type="match status" value="1"/>
</dbReference>
<dbReference type="GO" id="GO:0006693">
    <property type="term" value="P:prostaglandin metabolic process"/>
    <property type="evidence" value="ECO:0007669"/>
    <property type="project" value="TreeGrafter"/>
</dbReference>
<dbReference type="Pfam" id="PF13602">
    <property type="entry name" value="ADH_zinc_N_2"/>
    <property type="match status" value="1"/>
</dbReference>
<dbReference type="AlphaFoldDB" id="A0AAW1V0B6"/>
<sequence>MVKAKKFVLINQFSGFPKESDVEIQEEELPEIKDGEFLCESLYISVDPYQRAYPQKTGDVIMGSQVAKIIESKNPEYPVGKHVVGHYGWKTHHILDNSPSRLGIPPKIIPDDLGVNLSHFLGVLGLTGLSAYFGFLKICRPKAGETVVISAAAGAVGSIVGQLAKNRQCKALKESAPEGVDIYFDNVGGEISAIVLKHMKEYGRISVCGSISSYNEKEEIRVPLVQRDMVSKQLKMEGFLIKQFVDYFSEGVYENARWLKQGKLKSKETITKGFENTFQAFTNMLRGKNFGKALVEL</sequence>
<comment type="catalytic activity">
    <reaction evidence="6">
        <text>13,14-dihydro-15-oxo-PGF2alpha + NADP(+) = 15-oxoprostaglandin F2alpha + NADPH + H(+)</text>
        <dbReference type="Rhea" id="RHEA:50588"/>
        <dbReference type="ChEBI" id="CHEBI:15378"/>
        <dbReference type="ChEBI" id="CHEBI:57783"/>
        <dbReference type="ChEBI" id="CHEBI:58349"/>
        <dbReference type="ChEBI" id="CHEBI:133374"/>
        <dbReference type="ChEBI" id="CHEBI:133409"/>
    </reaction>
    <physiologicalReaction direction="right-to-left" evidence="6">
        <dbReference type="Rhea" id="RHEA:50590"/>
    </physiologicalReaction>
</comment>
<dbReference type="Gene3D" id="3.90.180.10">
    <property type="entry name" value="Medium-chain alcohol dehydrogenases, catalytic domain"/>
    <property type="match status" value="2"/>
</dbReference>
<dbReference type="Pfam" id="PF16884">
    <property type="entry name" value="ADH_N_2"/>
    <property type="match status" value="1"/>
</dbReference>
<dbReference type="GO" id="GO:0047522">
    <property type="term" value="F:15-oxoprostaglandin 13-reductase [NAD(P)+] activity"/>
    <property type="evidence" value="ECO:0007669"/>
    <property type="project" value="UniProtKB-EC"/>
</dbReference>
<evidence type="ECO:0000259" key="8">
    <source>
        <dbReference type="Pfam" id="PF16884"/>
    </source>
</evidence>
<dbReference type="Gene3D" id="3.40.50.720">
    <property type="entry name" value="NAD(P)-binding Rossmann-like Domain"/>
    <property type="match status" value="2"/>
</dbReference>
<evidence type="ECO:0000256" key="3">
    <source>
        <dbReference type="ARBA" id="ARBA00023002"/>
    </source>
</evidence>
<feature type="domain" description="Oxidoreductase N-terminal" evidence="8">
    <location>
        <begin position="5"/>
        <end position="97"/>
    </location>
</feature>
<evidence type="ECO:0000256" key="1">
    <source>
        <dbReference type="ARBA" id="ARBA00010460"/>
    </source>
</evidence>
<comment type="catalytic activity">
    <reaction evidence="5">
        <text>13,14-dihydro-15-oxo-prostaglandin F1alpha + NADP(+) = 15-oxoprostaglandin F1alpha + NADPH + H(+)</text>
        <dbReference type="Rhea" id="RHEA:50592"/>
        <dbReference type="ChEBI" id="CHEBI:15378"/>
        <dbReference type="ChEBI" id="CHEBI:57783"/>
        <dbReference type="ChEBI" id="CHEBI:58349"/>
        <dbReference type="ChEBI" id="CHEBI:79072"/>
        <dbReference type="ChEBI" id="CHEBI:133411"/>
    </reaction>
    <physiologicalReaction direction="right-to-left" evidence="5">
        <dbReference type="Rhea" id="RHEA:50594"/>
    </physiologicalReaction>
</comment>
<keyword evidence="3" id="KW-0560">Oxidoreductase</keyword>
<comment type="catalytic activity">
    <reaction evidence="7">
        <text>13,14-dihydro-15-oxo-prostaglandin E1 + NADP(+) = 15-oxoprostaglandin E1 + NADPH + H(+)</text>
        <dbReference type="Rhea" id="RHEA:50584"/>
        <dbReference type="ChEBI" id="CHEBI:15378"/>
        <dbReference type="ChEBI" id="CHEBI:57401"/>
        <dbReference type="ChEBI" id="CHEBI:57783"/>
        <dbReference type="ChEBI" id="CHEBI:58349"/>
        <dbReference type="ChEBI" id="CHEBI:133408"/>
    </reaction>
    <physiologicalReaction direction="right-to-left" evidence="7">
        <dbReference type="Rhea" id="RHEA:50586"/>
    </physiologicalReaction>
</comment>
<dbReference type="InterPro" id="IPR011032">
    <property type="entry name" value="GroES-like_sf"/>
</dbReference>
<evidence type="ECO:0000256" key="2">
    <source>
        <dbReference type="ARBA" id="ARBA00011981"/>
    </source>
</evidence>
<evidence type="ECO:0000256" key="6">
    <source>
        <dbReference type="ARBA" id="ARBA00048290"/>
    </source>
</evidence>
<dbReference type="SUPFAM" id="SSF51735">
    <property type="entry name" value="NAD(P)-binding Rossmann-fold domains"/>
    <property type="match status" value="1"/>
</dbReference>
<dbReference type="Proteomes" id="UP001431783">
    <property type="component" value="Unassembled WGS sequence"/>
</dbReference>
<dbReference type="SUPFAM" id="SSF50129">
    <property type="entry name" value="GroES-like"/>
    <property type="match status" value="1"/>
</dbReference>
<accession>A0AAW1V0B6</accession>
<dbReference type="EC" id="1.3.1.48" evidence="2"/>
<name>A0AAW1V0B6_9CUCU</name>
<dbReference type="InterPro" id="IPR041694">
    <property type="entry name" value="ADH_N_2"/>
</dbReference>
<evidence type="ECO:0000256" key="5">
    <source>
        <dbReference type="ARBA" id="ARBA00047878"/>
    </source>
</evidence>
<evidence type="ECO:0000313" key="9">
    <source>
        <dbReference type="EMBL" id="KAK9886581.1"/>
    </source>
</evidence>
<evidence type="ECO:0000256" key="7">
    <source>
        <dbReference type="ARBA" id="ARBA00049070"/>
    </source>
</evidence>
<evidence type="ECO:0000256" key="4">
    <source>
        <dbReference type="ARBA" id="ARBA00033119"/>
    </source>
</evidence>
<comment type="similarity">
    <text evidence="1">Belongs to the NADP-dependent oxidoreductase L4BD family.</text>
</comment>
<dbReference type="PANTHER" id="PTHR43205">
    <property type="entry name" value="PROSTAGLANDIN REDUCTASE"/>
    <property type="match status" value="1"/>
</dbReference>
<dbReference type="InterPro" id="IPR045010">
    <property type="entry name" value="MDR_fam"/>
</dbReference>
<dbReference type="EMBL" id="JARQZJ010000101">
    <property type="protein sequence ID" value="KAK9886581.1"/>
    <property type="molecule type" value="Genomic_DNA"/>
</dbReference>
<comment type="caution">
    <text evidence="9">The sequence shown here is derived from an EMBL/GenBank/DDBJ whole genome shotgun (WGS) entry which is preliminary data.</text>
</comment>
<protein>
    <recommendedName>
        <fullName evidence="4">15-oxoprostaglandin 13-reductase</fullName>
        <ecNumber evidence="2">1.3.1.48</ecNumber>
    </recommendedName>
    <alternativeName>
        <fullName evidence="4">15-oxoprostaglandin 13-reductase</fullName>
    </alternativeName>
</protein>
<proteinExistence type="inferred from homology"/>
<dbReference type="InterPro" id="IPR036291">
    <property type="entry name" value="NAD(P)-bd_dom_sf"/>
</dbReference>